<dbReference type="Gene3D" id="1.20.1280.50">
    <property type="match status" value="1"/>
</dbReference>
<protein>
    <submittedName>
        <fullName evidence="3">F-box domain-containing protein</fullName>
    </submittedName>
</protein>
<dbReference type="SMART" id="SM00256">
    <property type="entry name" value="FBOX"/>
    <property type="match status" value="1"/>
</dbReference>
<proteinExistence type="predicted"/>
<evidence type="ECO:0000313" key="3">
    <source>
        <dbReference type="WBParaSite" id="Pan_g9130.t1"/>
    </source>
</evidence>
<dbReference type="Proteomes" id="UP000492821">
    <property type="component" value="Unassembled WGS sequence"/>
</dbReference>
<evidence type="ECO:0000313" key="2">
    <source>
        <dbReference type="Proteomes" id="UP000492821"/>
    </source>
</evidence>
<evidence type="ECO:0000259" key="1">
    <source>
        <dbReference type="PROSITE" id="PS50181"/>
    </source>
</evidence>
<dbReference type="CDD" id="cd09917">
    <property type="entry name" value="F-box_SF"/>
    <property type="match status" value="1"/>
</dbReference>
<dbReference type="SUPFAM" id="SSF81383">
    <property type="entry name" value="F-box domain"/>
    <property type="match status" value="1"/>
</dbReference>
<organism evidence="2 3">
    <name type="scientific">Panagrellus redivivus</name>
    <name type="common">Microworm</name>
    <dbReference type="NCBI Taxonomy" id="6233"/>
    <lineage>
        <taxon>Eukaryota</taxon>
        <taxon>Metazoa</taxon>
        <taxon>Ecdysozoa</taxon>
        <taxon>Nematoda</taxon>
        <taxon>Chromadorea</taxon>
        <taxon>Rhabditida</taxon>
        <taxon>Tylenchina</taxon>
        <taxon>Panagrolaimomorpha</taxon>
        <taxon>Panagrolaimoidea</taxon>
        <taxon>Panagrolaimidae</taxon>
        <taxon>Panagrellus</taxon>
    </lineage>
</organism>
<keyword evidence="2" id="KW-1185">Reference proteome</keyword>
<feature type="domain" description="F-box" evidence="1">
    <location>
        <begin position="85"/>
        <end position="131"/>
    </location>
</feature>
<dbReference type="InterPro" id="IPR036047">
    <property type="entry name" value="F-box-like_dom_sf"/>
</dbReference>
<dbReference type="WBParaSite" id="Pan_g9130.t1">
    <property type="protein sequence ID" value="Pan_g9130.t1"/>
    <property type="gene ID" value="Pan_g9130"/>
</dbReference>
<dbReference type="PROSITE" id="PS50181">
    <property type="entry name" value="FBOX"/>
    <property type="match status" value="1"/>
</dbReference>
<name>A0A7E4W9V9_PANRE</name>
<dbReference type="AlphaFoldDB" id="A0A7E4W9V9"/>
<sequence>MPNPILAIRRKASSFRENRVKPLFVARPRIMPEAKTTDSTAQKPKGKCGLVDPEYSLENFLNRLRSTPSVFASLRKPTVKRARLETCIDALPDTCLEAILGNLDQKDFLSARLVCKKLNTVVQKSTLGRKSVSRLQLNEDSQGQLYRFTPLQAPHFDRYALPPMGVIAPMRHLKARMITFDNITINMGMVEVFEQAVDYTLDEVVFDFCHFNLSDFEIGHLLRSWRPRSVSFINCDWRDSDSSQTVAISDSLFALNTQLQSFVFSNIGCKKLLVSDRTLQRFDQLLHLPHSFQLAGCTSNITLSGISGAINAYLESCPRPNVSYHIPASILPPYLWEFGIIENANLQEALQHFAPLLKHGYVAQSSSSNLELRFTSAQRHLAPLYVTIGFRVTLPMAFVSPSVDGDDIPWDDSDGENDTESD</sequence>
<reference evidence="2" key="1">
    <citation type="journal article" date="2013" name="Genetics">
        <title>The draft genome and transcriptome of Panagrellus redivivus are shaped by the harsh demands of a free-living lifestyle.</title>
        <authorList>
            <person name="Srinivasan J."/>
            <person name="Dillman A.R."/>
            <person name="Macchietto M.G."/>
            <person name="Heikkinen L."/>
            <person name="Lakso M."/>
            <person name="Fracchia K.M."/>
            <person name="Antoshechkin I."/>
            <person name="Mortazavi A."/>
            <person name="Wong G."/>
            <person name="Sternberg P.W."/>
        </authorList>
    </citation>
    <scope>NUCLEOTIDE SEQUENCE [LARGE SCALE GENOMIC DNA]</scope>
    <source>
        <strain evidence="2">MT8872</strain>
    </source>
</reference>
<accession>A0A7E4W9V9</accession>
<dbReference type="InterPro" id="IPR001810">
    <property type="entry name" value="F-box_dom"/>
</dbReference>
<dbReference type="Pfam" id="PF00646">
    <property type="entry name" value="F-box"/>
    <property type="match status" value="1"/>
</dbReference>
<reference evidence="3" key="2">
    <citation type="submission" date="2020-10" db="UniProtKB">
        <authorList>
            <consortium name="WormBaseParasite"/>
        </authorList>
    </citation>
    <scope>IDENTIFICATION</scope>
</reference>